<organism evidence="2 3">
    <name type="scientific">Burkholderia ubonensis subsp. mesacidophila</name>
    <dbReference type="NCBI Taxonomy" id="265293"/>
    <lineage>
        <taxon>Bacteria</taxon>
        <taxon>Pseudomonadati</taxon>
        <taxon>Pseudomonadota</taxon>
        <taxon>Betaproteobacteria</taxon>
        <taxon>Burkholderiales</taxon>
        <taxon>Burkholderiaceae</taxon>
        <taxon>Burkholderia</taxon>
        <taxon>Burkholderia cepacia complex</taxon>
    </lineage>
</organism>
<accession>A0A2A4F864</accession>
<reference evidence="2 3" key="1">
    <citation type="submission" date="2017-01" db="EMBL/GenBank/DDBJ databases">
        <title>Whole-Genome Shotgun Sequencing of Two beta-Proteobacterial Species in Search of the Bulgecin Biosynthetic Cluster.</title>
        <authorList>
            <person name="Horsman M.E."/>
            <person name="Marous D.R."/>
            <person name="Li R."/>
            <person name="Oliver R.A."/>
            <person name="Byun B."/>
            <person name="Emrich S.J."/>
            <person name="Boggess B."/>
            <person name="Townsend C.A."/>
            <person name="Mobashery S."/>
        </authorList>
    </citation>
    <scope>NUCLEOTIDE SEQUENCE [LARGE SCALE GENOMIC DNA]</scope>
    <source>
        <strain evidence="2 3">ATCC 31433</strain>
    </source>
</reference>
<dbReference type="RefSeq" id="WP_084901600.1">
    <property type="nucleotide sequence ID" value="NZ_CP020737.1"/>
</dbReference>
<evidence type="ECO:0000313" key="2">
    <source>
        <dbReference type="EMBL" id="PCE28539.1"/>
    </source>
</evidence>
<keyword evidence="1" id="KW-0732">Signal</keyword>
<dbReference type="PROSITE" id="PS51257">
    <property type="entry name" value="PROKAR_LIPOPROTEIN"/>
    <property type="match status" value="1"/>
</dbReference>
<dbReference type="AlphaFoldDB" id="A0A2A4F864"/>
<gene>
    <name evidence="2" type="ORF">BZL54_28860</name>
</gene>
<sequence>MRHLLSLSLASTVIALAAACLPIAAAAQEATQPDESVATFASPLADATWMKRYAPLDEDTLGKQRGRAPGVVTVSAPQLVSGGASVTLWDEIAPPAPMPIPVDAQRAMQGNNASYTRK</sequence>
<feature type="chain" id="PRO_5012472283" evidence="1">
    <location>
        <begin position="18"/>
        <end position="118"/>
    </location>
</feature>
<protein>
    <submittedName>
        <fullName evidence="2">Uncharacterized protein</fullName>
    </submittedName>
</protein>
<dbReference type="EMBL" id="MTZU01000090">
    <property type="protein sequence ID" value="PCE28539.1"/>
    <property type="molecule type" value="Genomic_DNA"/>
</dbReference>
<feature type="signal peptide" evidence="1">
    <location>
        <begin position="1"/>
        <end position="17"/>
    </location>
</feature>
<evidence type="ECO:0000256" key="1">
    <source>
        <dbReference type="SAM" id="SignalP"/>
    </source>
</evidence>
<evidence type="ECO:0000313" key="3">
    <source>
        <dbReference type="Proteomes" id="UP000217994"/>
    </source>
</evidence>
<name>A0A2A4F864_9BURK</name>
<dbReference type="Proteomes" id="UP000217994">
    <property type="component" value="Unassembled WGS sequence"/>
</dbReference>
<proteinExistence type="predicted"/>
<dbReference type="GeneID" id="69002153"/>
<comment type="caution">
    <text evidence="2">The sequence shown here is derived from an EMBL/GenBank/DDBJ whole genome shotgun (WGS) entry which is preliminary data.</text>
</comment>